<accession>A0AAD7XW71</accession>
<dbReference type="GO" id="GO:0008250">
    <property type="term" value="C:oligosaccharyltransferase complex"/>
    <property type="evidence" value="ECO:0007669"/>
    <property type="project" value="UniProtKB-UniRule"/>
</dbReference>
<keyword evidence="8 10" id="KW-1133">Transmembrane helix</keyword>
<evidence type="ECO:0000256" key="2">
    <source>
        <dbReference type="ARBA" id="ARBA00004115"/>
    </source>
</evidence>
<comment type="pathway">
    <text evidence="3 10">Protein modification; protein glycosylation.</text>
</comment>
<dbReference type="EMBL" id="JARTCD010000053">
    <property type="protein sequence ID" value="KAJ8655071.1"/>
    <property type="molecule type" value="Genomic_DNA"/>
</dbReference>
<dbReference type="GeneID" id="83216685"/>
<keyword evidence="12" id="KW-1185">Reference proteome</keyword>
<evidence type="ECO:0000256" key="10">
    <source>
        <dbReference type="RuleBase" id="RU361143"/>
    </source>
</evidence>
<dbReference type="InterPro" id="IPR007676">
    <property type="entry name" value="Ribophorin_I"/>
</dbReference>
<dbReference type="AlphaFoldDB" id="A0AAD7XW71"/>
<gene>
    <name evidence="11" type="ORF">O0I10_009278</name>
</gene>
<feature type="chain" id="PRO_5041780474" description="Dolichyl-diphosphooligosaccharide--protein glycosyltransferase subunit 1" evidence="10">
    <location>
        <begin position="23"/>
        <end position="479"/>
    </location>
</feature>
<keyword evidence="5 10" id="KW-0812">Transmembrane</keyword>
<dbReference type="PANTHER" id="PTHR21049:SF0">
    <property type="entry name" value="DOLICHYL-DIPHOSPHOOLIGOSACCHARIDE--PROTEIN GLYCOSYLTRANSFERASE SUBUNIT 1"/>
    <property type="match status" value="1"/>
</dbReference>
<evidence type="ECO:0000313" key="11">
    <source>
        <dbReference type="EMBL" id="KAJ8655071.1"/>
    </source>
</evidence>
<comment type="similarity">
    <text evidence="4 10">Belongs to the OST1 family.</text>
</comment>
<dbReference type="GO" id="GO:0018279">
    <property type="term" value="P:protein N-linked glycosylation via asparagine"/>
    <property type="evidence" value="ECO:0007669"/>
    <property type="project" value="TreeGrafter"/>
</dbReference>
<keyword evidence="7 10" id="KW-0256">Endoplasmic reticulum</keyword>
<dbReference type="Pfam" id="PF04597">
    <property type="entry name" value="Ribophorin_I"/>
    <property type="match status" value="1"/>
</dbReference>
<comment type="caution">
    <text evidence="11">The sequence shown here is derived from an EMBL/GenBank/DDBJ whole genome shotgun (WGS) entry which is preliminary data.</text>
</comment>
<feature type="transmembrane region" description="Helical" evidence="10">
    <location>
        <begin position="438"/>
        <end position="459"/>
    </location>
</feature>
<reference evidence="11 12" key="1">
    <citation type="submission" date="2023-03" db="EMBL/GenBank/DDBJ databases">
        <title>Genome sequence of Lichtheimia ornata CBS 291.66.</title>
        <authorList>
            <person name="Mohabir J.T."/>
            <person name="Shea T.P."/>
            <person name="Kurbessoian T."/>
            <person name="Berby B."/>
            <person name="Fontaine J."/>
            <person name="Livny J."/>
            <person name="Gnirke A."/>
            <person name="Stajich J.E."/>
            <person name="Cuomo C.A."/>
        </authorList>
    </citation>
    <scope>NUCLEOTIDE SEQUENCE [LARGE SCALE GENOMIC DNA]</scope>
    <source>
        <strain evidence="11">CBS 291.66</strain>
    </source>
</reference>
<dbReference type="PANTHER" id="PTHR21049">
    <property type="entry name" value="RIBOPHORIN I"/>
    <property type="match status" value="1"/>
</dbReference>
<dbReference type="Proteomes" id="UP001234581">
    <property type="component" value="Unassembled WGS sequence"/>
</dbReference>
<evidence type="ECO:0000256" key="4">
    <source>
        <dbReference type="ARBA" id="ARBA00008905"/>
    </source>
</evidence>
<organism evidence="11 12">
    <name type="scientific">Lichtheimia ornata</name>
    <dbReference type="NCBI Taxonomy" id="688661"/>
    <lineage>
        <taxon>Eukaryota</taxon>
        <taxon>Fungi</taxon>
        <taxon>Fungi incertae sedis</taxon>
        <taxon>Mucoromycota</taxon>
        <taxon>Mucoromycotina</taxon>
        <taxon>Mucoromycetes</taxon>
        <taxon>Mucorales</taxon>
        <taxon>Lichtheimiaceae</taxon>
        <taxon>Lichtheimia</taxon>
    </lineage>
</organism>
<evidence type="ECO:0000256" key="8">
    <source>
        <dbReference type="ARBA" id="ARBA00022989"/>
    </source>
</evidence>
<keyword evidence="9 10" id="KW-0472">Membrane</keyword>
<comment type="subunit">
    <text evidence="10">Component of the oligosaccharyltransferase (OST) complex.</text>
</comment>
<name>A0AAD7XW71_9FUNG</name>
<evidence type="ECO:0000256" key="5">
    <source>
        <dbReference type="ARBA" id="ARBA00022692"/>
    </source>
</evidence>
<sequence length="479" mass="54852">MRFSAVLLSILVLVLIVDNGWAFLVDSTFRNTRLVRVIDLRGNVVHHDIGIRARNIDSQPMNEYLFTVSPETNENIADIKASLLEEPRTALAVEPVLEPTAGPGWYKVVFDKPIEPDTEIRFGIKIAYTHVLENLPASIKQLGRQYVYYSENIYVDNPYFTDEIKTTLHLPAASRVLSYTGGPQVERIGDKIVYGPYLSVTPGSYNPFRIHYEYSKPLLTVTELQRDIQVSHWASNLAVEEHYKLEHSGARLEEEFSRAMFQKTRMVHDQTNVLKTLTFELPAAARDVYYRDEIGNVSTSRLSYGPDKATLQLFPRYPLYGGWIYTWFHGYNVDATHFVRYSSKSGHYLLNLNFVENVQDMVIDKAELRVVLPEGAKNVQVEMPFGYDNLEHAVHYTNFDSTGRYVVVIQKHNVVREHQQPIQITYDYPSSRLLQKPLVASAAIFILFLASILFSRLSLSIETPAAHMCYVSQMQKKSQ</sequence>
<comment type="function">
    <text evidence="1 10">Subunit of the oligosaccharyl transferase (OST) complex that catalyzes the initial transfer of a defined glycan (Glc(3)Man(9)GlcNAc(2) in eukaryotes) from the lipid carrier dolichol-pyrophosphate to an asparagine residue within an Asn-X-Ser/Thr consensus motif in nascent polypeptide chains, the first step in protein N-glycosylation. N-glycosylation occurs cotranslationally and the complex associates with the Sec61 complex at the channel-forming translocon complex that mediates protein translocation across the endoplasmic reticulum (ER). All subunits are required for a maximal enzyme activity.</text>
</comment>
<proteinExistence type="inferred from homology"/>
<evidence type="ECO:0000256" key="6">
    <source>
        <dbReference type="ARBA" id="ARBA00022729"/>
    </source>
</evidence>
<evidence type="ECO:0000256" key="1">
    <source>
        <dbReference type="ARBA" id="ARBA00002791"/>
    </source>
</evidence>
<dbReference type="RefSeq" id="XP_058339984.1">
    <property type="nucleotide sequence ID" value="XM_058489273.1"/>
</dbReference>
<evidence type="ECO:0000256" key="7">
    <source>
        <dbReference type="ARBA" id="ARBA00022824"/>
    </source>
</evidence>
<evidence type="ECO:0000256" key="9">
    <source>
        <dbReference type="ARBA" id="ARBA00023136"/>
    </source>
</evidence>
<protein>
    <recommendedName>
        <fullName evidence="10">Dolichyl-diphosphooligosaccharide--protein glycosyltransferase subunit 1</fullName>
    </recommendedName>
</protein>
<keyword evidence="6 10" id="KW-0732">Signal</keyword>
<comment type="subcellular location">
    <subcellularLocation>
        <location evidence="2 10">Endoplasmic reticulum membrane</location>
        <topology evidence="2 10">Single-pass type I membrane protein</topology>
    </subcellularLocation>
</comment>
<evidence type="ECO:0000256" key="3">
    <source>
        <dbReference type="ARBA" id="ARBA00004922"/>
    </source>
</evidence>
<feature type="signal peptide" evidence="10">
    <location>
        <begin position="1"/>
        <end position="22"/>
    </location>
</feature>
<evidence type="ECO:0000313" key="12">
    <source>
        <dbReference type="Proteomes" id="UP001234581"/>
    </source>
</evidence>